<keyword evidence="2" id="KW-1185">Reference proteome</keyword>
<accession>A0ABY7Q6C9</accession>
<sequence length="181" mass="19761">MYDDCVDALLPARVTGRPRVSGSRGSGGLRVDDEVVESRSAILGCLAAWAQLVTDELGAARPVRRQPVDLATFLVNHLDWLVRHPACADLSAEVADVAARARRSAYVQPVLRIDLGRCVHPDCQEEMTTTPAGEVGRRGSEVRCAAGHVWLAHQWLQLARQIQRTRQTHAAGDTRLNRGVA</sequence>
<reference evidence="2" key="1">
    <citation type="submission" date="2022-12" db="EMBL/GenBank/DDBJ databases">
        <authorList>
            <person name="Mo P."/>
        </authorList>
    </citation>
    <scope>NUCLEOTIDE SEQUENCE [LARGE SCALE GENOMIC DNA]</scope>
    <source>
        <strain evidence="2">HUAS 3-15</strain>
    </source>
</reference>
<dbReference type="EMBL" id="CP115450">
    <property type="protein sequence ID" value="WBP88262.1"/>
    <property type="molecule type" value="Genomic_DNA"/>
</dbReference>
<evidence type="ECO:0000313" key="1">
    <source>
        <dbReference type="EMBL" id="WBP88262.1"/>
    </source>
</evidence>
<organism evidence="1 2">
    <name type="scientific">Kitasatospora cathayae</name>
    <dbReference type="NCBI Taxonomy" id="3004092"/>
    <lineage>
        <taxon>Bacteria</taxon>
        <taxon>Bacillati</taxon>
        <taxon>Actinomycetota</taxon>
        <taxon>Actinomycetes</taxon>
        <taxon>Kitasatosporales</taxon>
        <taxon>Streptomycetaceae</taxon>
        <taxon>Kitasatospora</taxon>
    </lineage>
</organism>
<name>A0ABY7Q6C9_9ACTN</name>
<protein>
    <submittedName>
        <fullName evidence="1">Uncharacterized protein</fullName>
    </submittedName>
</protein>
<proteinExistence type="predicted"/>
<gene>
    <name evidence="1" type="ORF">O1G21_22110</name>
</gene>
<dbReference type="Proteomes" id="UP001212821">
    <property type="component" value="Chromosome"/>
</dbReference>
<dbReference type="RefSeq" id="WP_270146324.1">
    <property type="nucleotide sequence ID" value="NZ_CP115450.1"/>
</dbReference>
<evidence type="ECO:0000313" key="2">
    <source>
        <dbReference type="Proteomes" id="UP001212821"/>
    </source>
</evidence>